<evidence type="ECO:0000313" key="1">
    <source>
        <dbReference type="EMBL" id="MWB79842.1"/>
    </source>
</evidence>
<evidence type="ECO:0000313" key="2">
    <source>
        <dbReference type="Proteomes" id="UP000443843"/>
    </source>
</evidence>
<organism evidence="1 2">
    <name type="scientific">Pseudooceanicola pacificus</name>
    <dbReference type="NCBI Taxonomy" id="2676438"/>
    <lineage>
        <taxon>Bacteria</taxon>
        <taxon>Pseudomonadati</taxon>
        <taxon>Pseudomonadota</taxon>
        <taxon>Alphaproteobacteria</taxon>
        <taxon>Rhodobacterales</taxon>
        <taxon>Paracoccaceae</taxon>
        <taxon>Pseudooceanicola</taxon>
    </lineage>
</organism>
<dbReference type="AlphaFoldDB" id="A0A844WFF9"/>
<dbReference type="Proteomes" id="UP000443843">
    <property type="component" value="Unassembled WGS sequence"/>
</dbReference>
<protein>
    <submittedName>
        <fullName evidence="1">Uncharacterized protein</fullName>
    </submittedName>
</protein>
<reference evidence="1 2" key="1">
    <citation type="submission" date="2019-11" db="EMBL/GenBank/DDBJ databases">
        <title>Pseudooceanicola pacifica sp. nov., isolated from deep-sea sediment of the Pacific Ocean.</title>
        <authorList>
            <person name="Lyu L."/>
        </authorList>
    </citation>
    <scope>NUCLEOTIDE SEQUENCE [LARGE SCALE GENOMIC DNA]</scope>
    <source>
        <strain evidence="1 2">216_PA32_1</strain>
    </source>
</reference>
<comment type="caution">
    <text evidence="1">The sequence shown here is derived from an EMBL/GenBank/DDBJ whole genome shotgun (WGS) entry which is preliminary data.</text>
</comment>
<name>A0A844WFF9_9RHOB</name>
<gene>
    <name evidence="1" type="ORF">GLS40_17570</name>
</gene>
<dbReference type="RefSeq" id="WP_160383862.1">
    <property type="nucleotide sequence ID" value="NZ_WNXQ01000016.1"/>
</dbReference>
<sequence>MNMVRPNLWQYCGGDLFTIDQTEYIFVDQDRNGISLETVCEPRVTEYFSHDQLDELGRLERLKYVRDGAALKTNPAIRNRLEVEVPDDPVQQKVLWKKLYCDELNRLLVGGHALRTDRSIAAVLTEVSIDVSRKWVRCRRRARKSVLGLI</sequence>
<proteinExistence type="predicted"/>
<keyword evidence="2" id="KW-1185">Reference proteome</keyword>
<accession>A0A844WFF9</accession>
<dbReference type="EMBL" id="WNXQ01000016">
    <property type="protein sequence ID" value="MWB79842.1"/>
    <property type="molecule type" value="Genomic_DNA"/>
</dbReference>